<evidence type="ECO:0000313" key="1">
    <source>
        <dbReference type="EMBL" id="GKX68333.1"/>
    </source>
</evidence>
<reference evidence="1" key="1">
    <citation type="journal article" date="2025" name="Int. J. Syst. Evol. Microbiol.">
        <title>Inconstantimicrobium mannanitabidum sp. nov., a novel member of the family Clostridiaceae isolated from anoxic soil under the treatment of reductive soil disinfestation.</title>
        <authorList>
            <person name="Ueki A."/>
            <person name="Tonouchi A."/>
            <person name="Honma S."/>
            <person name="Kaku N."/>
            <person name="Ueki K."/>
        </authorList>
    </citation>
    <scope>NUCLEOTIDE SEQUENCE</scope>
    <source>
        <strain evidence="1">TW13</strain>
    </source>
</reference>
<accession>A0ACB5RH19</accession>
<protein>
    <submittedName>
        <fullName evidence="1">Uncharacterized protein</fullName>
    </submittedName>
</protein>
<comment type="caution">
    <text evidence="1">The sequence shown here is derived from an EMBL/GenBank/DDBJ whole genome shotgun (WGS) entry which is preliminary data.</text>
</comment>
<dbReference type="EMBL" id="BROD01000001">
    <property type="protein sequence ID" value="GKX68333.1"/>
    <property type="molecule type" value="Genomic_DNA"/>
</dbReference>
<proteinExistence type="predicted"/>
<name>A0ACB5RH19_9CLOT</name>
<dbReference type="Proteomes" id="UP001058074">
    <property type="component" value="Unassembled WGS sequence"/>
</dbReference>
<organism evidence="1 2">
    <name type="scientific">Inconstantimicrobium mannanitabidum</name>
    <dbReference type="NCBI Taxonomy" id="1604901"/>
    <lineage>
        <taxon>Bacteria</taxon>
        <taxon>Bacillati</taxon>
        <taxon>Bacillota</taxon>
        <taxon>Clostridia</taxon>
        <taxon>Eubacteriales</taxon>
        <taxon>Clostridiaceae</taxon>
        <taxon>Inconstantimicrobium</taxon>
    </lineage>
</organism>
<gene>
    <name evidence="1" type="ORF">rsdtw13_35910</name>
</gene>
<evidence type="ECO:0000313" key="2">
    <source>
        <dbReference type="Proteomes" id="UP001058074"/>
    </source>
</evidence>
<sequence length="324" mass="35574">MDKLKKYVVYIGIFLIVTLVTFPMLLLYTPFFKNARKVYVASAMCTTSHQWLATKFLSDEKIKDILNSEDKKVSADKENTSIVQIPKNNDNAIDFVKINNSRYTGYCLIIHNPRRVKVAASEEGGTKGELIEKIVNKNSAICGINGGGFSQDIGTNKNKPLGIIMSEGRLIYPKSEDKVDFNRLCLGAINKQGLLIVGKYTFEELKKMNVQEAISFGPVLIKDGKAIPIENDIAWGGGSAMNPKALIGQKQDGSIILMVLTGHLNSMICATLNEAQQLMLDLGAVNAMNLDGGNSVIMYKDGQLVNTPSKQSELRHLSSAIIVK</sequence>
<keyword evidence="2" id="KW-1185">Reference proteome</keyword>